<gene>
    <name evidence="9" type="ORF">IV203_004592</name>
</gene>
<evidence type="ECO:0000256" key="3">
    <source>
        <dbReference type="ARBA" id="ARBA00022603"/>
    </source>
</evidence>
<dbReference type="InterPro" id="IPR003788">
    <property type="entry name" value="NDUFAF7"/>
</dbReference>
<feature type="compositionally biased region" description="Low complexity" evidence="8">
    <location>
        <begin position="72"/>
        <end position="81"/>
    </location>
</feature>
<keyword evidence="3 7" id="KW-0489">Methyltransferase</keyword>
<evidence type="ECO:0000256" key="2">
    <source>
        <dbReference type="ARBA" id="ARBA00005891"/>
    </source>
</evidence>
<evidence type="ECO:0000256" key="7">
    <source>
        <dbReference type="RuleBase" id="RU364114"/>
    </source>
</evidence>
<evidence type="ECO:0000256" key="8">
    <source>
        <dbReference type="SAM" id="MobiDB-lite"/>
    </source>
</evidence>
<keyword evidence="10" id="KW-1185">Reference proteome</keyword>
<proteinExistence type="inferred from homology"/>
<sequence>MRRRLAEKISPSIISWIRDASLLCYQRCNRSYYHSHSQRELVRKYVGRQLSEYYAQPAENVVGRRGSLLDPTTITESTTTTTEDESMQYDYDNLSPTNNPLTSLWGEWHWKRIFQKLYDSRQGHWLTPVELFKPYYSHIMANFCANQAERFFLSEPFKQEDDDDSVFEIIELGCGRGTNAALILSHWKQSMPETYDRLQRYTLVDASPSLHKWQQSVLGNGEHSHKLEFTLVDLADVAEKKVSLLSKSDTPTIVLGLEVLDNLPHDKVRGKTRKKLEQAEVHWDESSTNRQQSMLPKEVFVPLTDPLLQTVVSKVPSFVSTYPRWVPSVACGVLRHLLHQRPHIAMAMADFDWLPQPDLPTNPQGTTTTTTTTTTVLQHVSEPAEGEPIVTDMSGQDHECYLTAPNHCDILFPTDFERLKLFVTKCLSRYQSQHLQVQIQKQSEFLQQWGPDEVIKTQSWTGHNPLLHDFVNCSVLTITFQTKDRDGQDAT</sequence>
<keyword evidence="4 7" id="KW-0808">Transferase</keyword>
<feature type="region of interest" description="Disordered" evidence="8">
    <location>
        <begin position="71"/>
        <end position="90"/>
    </location>
</feature>
<comment type="similarity">
    <text evidence="2 7">Belongs to the NDUFAF7 family.</text>
</comment>
<dbReference type="Pfam" id="PF02636">
    <property type="entry name" value="Methyltransf_28"/>
    <property type="match status" value="1"/>
</dbReference>
<evidence type="ECO:0000256" key="5">
    <source>
        <dbReference type="ARBA" id="ARBA00023128"/>
    </source>
</evidence>
<comment type="subcellular location">
    <subcellularLocation>
        <location evidence="1 7">Mitochondrion</location>
    </subcellularLocation>
</comment>
<dbReference type="GO" id="GO:0035243">
    <property type="term" value="F:protein-arginine omega-N symmetric methyltransferase activity"/>
    <property type="evidence" value="ECO:0007669"/>
    <property type="project" value="UniProtKB-EC"/>
</dbReference>
<dbReference type="OrthoDB" id="17415at2759"/>
<dbReference type="Proteomes" id="UP000693970">
    <property type="component" value="Unassembled WGS sequence"/>
</dbReference>
<evidence type="ECO:0000256" key="4">
    <source>
        <dbReference type="ARBA" id="ARBA00022679"/>
    </source>
</evidence>
<comment type="catalytic activity">
    <reaction evidence="6 7">
        <text>L-arginyl-[protein] + 2 S-adenosyl-L-methionine = N(omega),N(omega)'-dimethyl-L-arginyl-[protein] + 2 S-adenosyl-L-homocysteine + 2 H(+)</text>
        <dbReference type="Rhea" id="RHEA:48108"/>
        <dbReference type="Rhea" id="RHEA-COMP:10532"/>
        <dbReference type="Rhea" id="RHEA-COMP:11992"/>
        <dbReference type="ChEBI" id="CHEBI:15378"/>
        <dbReference type="ChEBI" id="CHEBI:29965"/>
        <dbReference type="ChEBI" id="CHEBI:57856"/>
        <dbReference type="ChEBI" id="CHEBI:59789"/>
        <dbReference type="ChEBI" id="CHEBI:88221"/>
        <dbReference type="EC" id="2.1.1.320"/>
    </reaction>
</comment>
<comment type="function">
    <text evidence="7">Arginine methyltransferase involved in the assembly or stability of mitochondrial NADH:ubiquinone oxidoreductase complex (complex I).</text>
</comment>
<dbReference type="EMBL" id="JAGRRH010000016">
    <property type="protein sequence ID" value="KAG7355236.1"/>
    <property type="molecule type" value="Genomic_DNA"/>
</dbReference>
<dbReference type="PANTHER" id="PTHR12049">
    <property type="entry name" value="PROTEIN ARGININE METHYLTRANSFERASE NDUFAF7, MITOCHONDRIAL"/>
    <property type="match status" value="1"/>
</dbReference>
<dbReference type="PANTHER" id="PTHR12049:SF5">
    <property type="entry name" value="PROTEIN ARGININE METHYLTRANSFERASE NDUFAF7 HOMOLOG, MITOCHONDRIAL"/>
    <property type="match status" value="1"/>
</dbReference>
<reference evidence="9" key="2">
    <citation type="submission" date="2021-04" db="EMBL/GenBank/DDBJ databases">
        <authorList>
            <person name="Podell S."/>
        </authorList>
    </citation>
    <scope>NUCLEOTIDE SEQUENCE</scope>
    <source>
        <strain evidence="9">Hildebrandi</strain>
    </source>
</reference>
<organism evidence="9 10">
    <name type="scientific">Nitzschia inconspicua</name>
    <dbReference type="NCBI Taxonomy" id="303405"/>
    <lineage>
        <taxon>Eukaryota</taxon>
        <taxon>Sar</taxon>
        <taxon>Stramenopiles</taxon>
        <taxon>Ochrophyta</taxon>
        <taxon>Bacillariophyta</taxon>
        <taxon>Bacillariophyceae</taxon>
        <taxon>Bacillariophycidae</taxon>
        <taxon>Bacillariales</taxon>
        <taxon>Bacillariaceae</taxon>
        <taxon>Nitzschia</taxon>
    </lineage>
</organism>
<evidence type="ECO:0000256" key="1">
    <source>
        <dbReference type="ARBA" id="ARBA00004173"/>
    </source>
</evidence>
<evidence type="ECO:0000313" key="10">
    <source>
        <dbReference type="Proteomes" id="UP000693970"/>
    </source>
</evidence>
<name>A0A9K3L5L6_9STRA</name>
<dbReference type="AlphaFoldDB" id="A0A9K3L5L6"/>
<evidence type="ECO:0000256" key="6">
    <source>
        <dbReference type="ARBA" id="ARBA00048612"/>
    </source>
</evidence>
<reference evidence="9" key="1">
    <citation type="journal article" date="2021" name="Sci. Rep.">
        <title>Diploid genomic architecture of Nitzschia inconspicua, an elite biomass production diatom.</title>
        <authorList>
            <person name="Oliver A."/>
            <person name="Podell S."/>
            <person name="Pinowska A."/>
            <person name="Traller J.C."/>
            <person name="Smith S.R."/>
            <person name="McClure R."/>
            <person name="Beliaev A."/>
            <person name="Bohutskyi P."/>
            <person name="Hill E.A."/>
            <person name="Rabines A."/>
            <person name="Zheng H."/>
            <person name="Allen L.Z."/>
            <person name="Kuo A."/>
            <person name="Grigoriev I.V."/>
            <person name="Allen A.E."/>
            <person name="Hazlebeck D."/>
            <person name="Allen E.E."/>
        </authorList>
    </citation>
    <scope>NUCLEOTIDE SEQUENCE</scope>
    <source>
        <strain evidence="9">Hildebrandi</strain>
    </source>
</reference>
<protein>
    <recommendedName>
        <fullName evidence="7">Protein arginine methyltransferase NDUFAF7</fullName>
        <ecNumber evidence="7">2.1.1.320</ecNumber>
    </recommendedName>
</protein>
<dbReference type="GO" id="GO:0032259">
    <property type="term" value="P:methylation"/>
    <property type="evidence" value="ECO:0007669"/>
    <property type="project" value="UniProtKB-KW"/>
</dbReference>
<keyword evidence="5 7" id="KW-0496">Mitochondrion</keyword>
<dbReference type="GO" id="GO:0005739">
    <property type="term" value="C:mitochondrion"/>
    <property type="evidence" value="ECO:0007669"/>
    <property type="project" value="UniProtKB-SubCell"/>
</dbReference>
<dbReference type="EC" id="2.1.1.320" evidence="7"/>
<comment type="caution">
    <text evidence="9">The sequence shown here is derived from an EMBL/GenBank/DDBJ whole genome shotgun (WGS) entry which is preliminary data.</text>
</comment>
<evidence type="ECO:0000313" key="9">
    <source>
        <dbReference type="EMBL" id="KAG7355236.1"/>
    </source>
</evidence>
<accession>A0A9K3L5L6</accession>